<gene>
    <name evidence="2" type="ORF">KDA82_31215</name>
</gene>
<name>A0A8T4J045_9ACTN</name>
<sequence length="77" mass="8177">MGGVRGWHASPQDGAVATTDSATGEIRIPLSLHKIDDHQGDAPLVLSRVEAELLHAALSRLLTPRTDLPHRRGAVAP</sequence>
<dbReference type="Proteomes" id="UP000675554">
    <property type="component" value="Unassembled WGS sequence"/>
</dbReference>
<reference evidence="2" key="1">
    <citation type="submission" date="2021-04" db="EMBL/GenBank/DDBJ databases">
        <title>Sequencing of actinobacteria type strains.</title>
        <authorList>
            <person name="Nguyen G.-S."/>
            <person name="Wentzel A."/>
        </authorList>
    </citation>
    <scope>NUCLEOTIDE SEQUENCE</scope>
    <source>
        <strain evidence="2">DSM 42095</strain>
    </source>
</reference>
<evidence type="ECO:0000313" key="3">
    <source>
        <dbReference type="Proteomes" id="UP000675554"/>
    </source>
</evidence>
<feature type="region of interest" description="Disordered" evidence="1">
    <location>
        <begin position="1"/>
        <end position="21"/>
    </location>
</feature>
<accession>A0A8T4J045</accession>
<organism evidence="2 3">
    <name type="scientific">Streptomyces daliensis</name>
    <dbReference type="NCBI Taxonomy" id="299421"/>
    <lineage>
        <taxon>Bacteria</taxon>
        <taxon>Bacillati</taxon>
        <taxon>Actinomycetota</taxon>
        <taxon>Actinomycetes</taxon>
        <taxon>Kitasatosporales</taxon>
        <taxon>Streptomycetaceae</taxon>
        <taxon>Streptomyces</taxon>
    </lineage>
</organism>
<dbReference type="AlphaFoldDB" id="A0A8T4J045"/>
<evidence type="ECO:0000256" key="1">
    <source>
        <dbReference type="SAM" id="MobiDB-lite"/>
    </source>
</evidence>
<evidence type="ECO:0000313" key="2">
    <source>
        <dbReference type="EMBL" id="MBR7677385.1"/>
    </source>
</evidence>
<keyword evidence="3" id="KW-1185">Reference proteome</keyword>
<proteinExistence type="predicted"/>
<dbReference type="EMBL" id="JAGSMN010000909">
    <property type="protein sequence ID" value="MBR7677385.1"/>
    <property type="molecule type" value="Genomic_DNA"/>
</dbReference>
<comment type="caution">
    <text evidence="2">The sequence shown here is derived from an EMBL/GenBank/DDBJ whole genome shotgun (WGS) entry which is preliminary data.</text>
</comment>
<protein>
    <submittedName>
        <fullName evidence="2">Uncharacterized protein</fullName>
    </submittedName>
</protein>